<keyword evidence="3" id="KW-1185">Reference proteome</keyword>
<evidence type="ECO:0000313" key="2">
    <source>
        <dbReference type="EMBL" id="KAJ5703684.1"/>
    </source>
</evidence>
<sequence length="159" mass="17544">MAQPVKVGIVSIGEMGVGIAKLLAAHGYFVLTNITGRRIGRSSQLQALGIYDELQGFLKHFQPALQETTSRMVTEIPPKAGRWVDEMLEIGRCFGEEGGWNKVTGTEAANIYQRVAELYRTIADDTLLGQERQEHRVRGNTAGDIALAVEESLNPNYKK</sequence>
<dbReference type="Pfam" id="PF09130">
    <property type="entry name" value="DUF1932"/>
    <property type="match status" value="1"/>
</dbReference>
<dbReference type="InterPro" id="IPR008927">
    <property type="entry name" value="6-PGluconate_DH-like_C_sf"/>
</dbReference>
<reference evidence="2" key="2">
    <citation type="submission" date="2023-01" db="EMBL/GenBank/DDBJ databases">
        <authorList>
            <person name="Petersen C."/>
        </authorList>
    </citation>
    <scope>NUCLEOTIDE SEQUENCE</scope>
    <source>
        <strain evidence="2">IBT 17514</strain>
    </source>
</reference>
<gene>
    <name evidence="2" type="ORF">N7493_011609</name>
</gene>
<organism evidence="2 3">
    <name type="scientific">Penicillium malachiteum</name>
    <dbReference type="NCBI Taxonomy" id="1324776"/>
    <lineage>
        <taxon>Eukaryota</taxon>
        <taxon>Fungi</taxon>
        <taxon>Dikarya</taxon>
        <taxon>Ascomycota</taxon>
        <taxon>Pezizomycotina</taxon>
        <taxon>Eurotiomycetes</taxon>
        <taxon>Eurotiomycetidae</taxon>
        <taxon>Eurotiales</taxon>
        <taxon>Aspergillaceae</taxon>
        <taxon>Penicillium</taxon>
    </lineage>
</organism>
<feature type="domain" description="Phosphogluconate dehydrogenase NAD-binding putative C-terminal" evidence="1">
    <location>
        <begin position="46"/>
        <end position="121"/>
    </location>
</feature>
<proteinExistence type="predicted"/>
<reference evidence="2" key="1">
    <citation type="journal article" date="2023" name="IMA Fungus">
        <title>Comparative genomic study of the Penicillium genus elucidates a diverse pangenome and 15 lateral gene transfer events.</title>
        <authorList>
            <person name="Petersen C."/>
            <person name="Sorensen T."/>
            <person name="Nielsen M.R."/>
            <person name="Sondergaard T.E."/>
            <person name="Sorensen J.L."/>
            <person name="Fitzpatrick D.A."/>
            <person name="Frisvad J.C."/>
            <person name="Nielsen K.L."/>
        </authorList>
    </citation>
    <scope>NUCLEOTIDE SEQUENCE</scope>
    <source>
        <strain evidence="2">IBT 17514</strain>
    </source>
</reference>
<accession>A0AAD6MQI3</accession>
<dbReference type="EMBL" id="JAQJAN010000021">
    <property type="protein sequence ID" value="KAJ5703684.1"/>
    <property type="molecule type" value="Genomic_DNA"/>
</dbReference>
<evidence type="ECO:0000259" key="1">
    <source>
        <dbReference type="Pfam" id="PF09130"/>
    </source>
</evidence>
<comment type="caution">
    <text evidence="2">The sequence shown here is derived from an EMBL/GenBank/DDBJ whole genome shotgun (WGS) entry which is preliminary data.</text>
</comment>
<dbReference type="SUPFAM" id="SSF48179">
    <property type="entry name" value="6-phosphogluconate dehydrogenase C-terminal domain-like"/>
    <property type="match status" value="1"/>
</dbReference>
<dbReference type="AlphaFoldDB" id="A0AAD6MQI3"/>
<name>A0AAD6MQI3_9EURO</name>
<protein>
    <submittedName>
        <fullName evidence="2">6-phosphogluconate dehydrogenase C-terminal domain-like protein</fullName>
    </submittedName>
</protein>
<dbReference type="Proteomes" id="UP001215712">
    <property type="component" value="Unassembled WGS sequence"/>
</dbReference>
<dbReference type="InterPro" id="IPR015814">
    <property type="entry name" value="Pgluconate_DH_NAD-bd_C"/>
</dbReference>
<dbReference type="Gene3D" id="3.40.50.720">
    <property type="entry name" value="NAD(P)-binding Rossmann-like Domain"/>
    <property type="match status" value="1"/>
</dbReference>
<evidence type="ECO:0000313" key="3">
    <source>
        <dbReference type="Proteomes" id="UP001215712"/>
    </source>
</evidence>